<dbReference type="RefSeq" id="WP_378016700.1">
    <property type="nucleotide sequence ID" value="NZ_JBHSKT010000003.1"/>
</dbReference>
<dbReference type="Proteomes" id="UP001596161">
    <property type="component" value="Unassembled WGS sequence"/>
</dbReference>
<evidence type="ECO:0000313" key="2">
    <source>
        <dbReference type="Proteomes" id="UP001596161"/>
    </source>
</evidence>
<protein>
    <recommendedName>
        <fullName evidence="3">Tetratricopeptide repeat protein</fullName>
    </recommendedName>
</protein>
<proteinExistence type="predicted"/>
<accession>A0ABW0EBQ7</accession>
<reference evidence="2" key="1">
    <citation type="journal article" date="2019" name="Int. J. Syst. Evol. Microbiol.">
        <title>The Global Catalogue of Microorganisms (GCM) 10K type strain sequencing project: providing services to taxonomists for standard genome sequencing and annotation.</title>
        <authorList>
            <consortium name="The Broad Institute Genomics Platform"/>
            <consortium name="The Broad Institute Genome Sequencing Center for Infectious Disease"/>
            <person name="Wu L."/>
            <person name="Ma J."/>
        </authorList>
    </citation>
    <scope>NUCLEOTIDE SEQUENCE [LARGE SCALE GENOMIC DNA]</scope>
    <source>
        <strain evidence="2">KACC 12602</strain>
    </source>
</reference>
<dbReference type="InterPro" id="IPR011990">
    <property type="entry name" value="TPR-like_helical_dom_sf"/>
</dbReference>
<dbReference type="Gene3D" id="1.25.40.10">
    <property type="entry name" value="Tetratricopeptide repeat domain"/>
    <property type="match status" value="1"/>
</dbReference>
<dbReference type="EMBL" id="JBHSKT010000003">
    <property type="protein sequence ID" value="MFC5270329.1"/>
    <property type="molecule type" value="Genomic_DNA"/>
</dbReference>
<organism evidence="1 2">
    <name type="scientific">Adhaeribacter terreus</name>
    <dbReference type="NCBI Taxonomy" id="529703"/>
    <lineage>
        <taxon>Bacteria</taxon>
        <taxon>Pseudomonadati</taxon>
        <taxon>Bacteroidota</taxon>
        <taxon>Cytophagia</taxon>
        <taxon>Cytophagales</taxon>
        <taxon>Hymenobacteraceae</taxon>
        <taxon>Adhaeribacter</taxon>
    </lineage>
</organism>
<dbReference type="PROSITE" id="PS51257">
    <property type="entry name" value="PROKAR_LIPOPROTEIN"/>
    <property type="match status" value="1"/>
</dbReference>
<dbReference type="SUPFAM" id="SSF48452">
    <property type="entry name" value="TPR-like"/>
    <property type="match status" value="1"/>
</dbReference>
<name>A0ABW0EBQ7_9BACT</name>
<gene>
    <name evidence="1" type="ORF">ACFPIB_06905</name>
</gene>
<sequence>MGPIKESPRNKDEKRNWIWILIILALGACEKKSELSIKDASNQFCNCFNSQPAGTVDDRLSPCLQEIADQKNDEWNKAGINNPDSINQKMSRFGLDVMLDMMRTCDNYFIAINDLYDKGYPADTTQLNWKIIKELSRRINTETNPDTVKSLLHKKAHRLIQAREFDQAFKSIDSIKTLDNRDYGANLASAYIFNQKGLYDKAVTEINKAIEISGDENLKLYAEIAKQKNRISKK</sequence>
<comment type="caution">
    <text evidence="1">The sequence shown here is derived from an EMBL/GenBank/DDBJ whole genome shotgun (WGS) entry which is preliminary data.</text>
</comment>
<keyword evidence="2" id="KW-1185">Reference proteome</keyword>
<evidence type="ECO:0008006" key="3">
    <source>
        <dbReference type="Google" id="ProtNLM"/>
    </source>
</evidence>
<evidence type="ECO:0000313" key="1">
    <source>
        <dbReference type="EMBL" id="MFC5270329.1"/>
    </source>
</evidence>